<dbReference type="PANTHER" id="PTHR30011:SF16">
    <property type="entry name" value="C2H2 FINGER DOMAIN TRANSCRIPTION FACTOR (EUROFUNG)-RELATED"/>
    <property type="match status" value="1"/>
</dbReference>
<dbReference type="EMBL" id="JBFAUK010000005">
    <property type="protein sequence ID" value="MEV5506663.1"/>
    <property type="molecule type" value="Genomic_DNA"/>
</dbReference>
<protein>
    <submittedName>
        <fullName evidence="7">LLM class flavin-dependent oxidoreductase</fullName>
    </submittedName>
</protein>
<dbReference type="SUPFAM" id="SSF51679">
    <property type="entry name" value="Bacterial luciferase-like"/>
    <property type="match status" value="1"/>
</dbReference>
<gene>
    <name evidence="7" type="ORF">AB0L16_09320</name>
</gene>
<dbReference type="RefSeq" id="WP_161968636.1">
    <property type="nucleotide sequence ID" value="NZ_JBFAUK010000005.1"/>
</dbReference>
<reference evidence="7 8" key="1">
    <citation type="submission" date="2024-06" db="EMBL/GenBank/DDBJ databases">
        <title>The Natural Products Discovery Center: Release of the First 8490 Sequenced Strains for Exploring Actinobacteria Biosynthetic Diversity.</title>
        <authorList>
            <person name="Kalkreuter E."/>
            <person name="Kautsar S.A."/>
            <person name="Yang D."/>
            <person name="Bader C.D."/>
            <person name="Teijaro C.N."/>
            <person name="Fluegel L."/>
            <person name="Davis C.M."/>
            <person name="Simpson J.R."/>
            <person name="Lauterbach L."/>
            <person name="Steele A.D."/>
            <person name="Gui C."/>
            <person name="Meng S."/>
            <person name="Li G."/>
            <person name="Viehrig K."/>
            <person name="Ye F."/>
            <person name="Su P."/>
            <person name="Kiefer A.F."/>
            <person name="Nichols A."/>
            <person name="Cepeda A.J."/>
            <person name="Yan W."/>
            <person name="Fan B."/>
            <person name="Jiang Y."/>
            <person name="Adhikari A."/>
            <person name="Zheng C.-J."/>
            <person name="Schuster L."/>
            <person name="Cowan T.M."/>
            <person name="Smanski M.J."/>
            <person name="Chevrette M.G."/>
            <person name="De Carvalho L.P.S."/>
            <person name="Shen B."/>
        </authorList>
    </citation>
    <scope>NUCLEOTIDE SEQUENCE [LARGE SCALE GENOMIC DNA]</scope>
    <source>
        <strain evidence="7 8">NPDC052347</strain>
    </source>
</reference>
<proteinExistence type="predicted"/>
<accession>A0ABV3JUU4</accession>
<dbReference type="InterPro" id="IPR011251">
    <property type="entry name" value="Luciferase-like_dom"/>
</dbReference>
<comment type="caution">
    <text evidence="7">The sequence shown here is derived from an EMBL/GenBank/DDBJ whole genome shotgun (WGS) entry which is preliminary data.</text>
</comment>
<evidence type="ECO:0000259" key="6">
    <source>
        <dbReference type="Pfam" id="PF00296"/>
    </source>
</evidence>
<evidence type="ECO:0000256" key="1">
    <source>
        <dbReference type="ARBA" id="ARBA00022630"/>
    </source>
</evidence>
<keyword evidence="4" id="KW-0503">Monooxygenase</keyword>
<evidence type="ECO:0000313" key="8">
    <source>
        <dbReference type="Proteomes" id="UP001552594"/>
    </source>
</evidence>
<name>A0ABV3JUU4_STRON</name>
<organism evidence="7 8">
    <name type="scientific">Streptomyces orinoci</name>
    <name type="common">Streptoverticillium orinoci</name>
    <dbReference type="NCBI Taxonomy" id="67339"/>
    <lineage>
        <taxon>Bacteria</taxon>
        <taxon>Bacillati</taxon>
        <taxon>Actinomycetota</taxon>
        <taxon>Actinomycetes</taxon>
        <taxon>Kitasatosporales</taxon>
        <taxon>Streptomycetaceae</taxon>
        <taxon>Streptomyces</taxon>
    </lineage>
</organism>
<sequence length="332" mass="36217">MRILVKVSASTEVAILRERVARWLDAGIEGVVAGDHLFAVASSTAKSPEQSRVEPYVLLAAVSALSDRLDLATIVSNYTIRHPVHLLREVAQLVALAGAERVWAGFGAGWNAIEYEAVGRTMLPLSDRLRELDRTVGLARALFAGEIVTEDGVAAGLPLSPAPAAAPRFLFGGGSSGLLELAARHGDHLDVNTPPGIEPQSASRSGWRARDSDSRRRLRTPVAAVRDHVFRWRELRRALGREDAGTTSVTLSTLRLCRREEKNEYAERYARALGVPGINLDDCAYALVGEREELRERLAQRYADGHLDWLVVPDSEDALRLREEVLAPAGLG</sequence>
<feature type="region of interest" description="Disordered" evidence="5">
    <location>
        <begin position="191"/>
        <end position="212"/>
    </location>
</feature>
<keyword evidence="1" id="KW-0285">Flavoprotein</keyword>
<dbReference type="PANTHER" id="PTHR30011">
    <property type="entry name" value="ALKANESULFONATE MONOOXYGENASE-RELATED"/>
    <property type="match status" value="1"/>
</dbReference>
<dbReference type="Proteomes" id="UP001552594">
    <property type="component" value="Unassembled WGS sequence"/>
</dbReference>
<evidence type="ECO:0000256" key="2">
    <source>
        <dbReference type="ARBA" id="ARBA00022643"/>
    </source>
</evidence>
<evidence type="ECO:0000256" key="4">
    <source>
        <dbReference type="ARBA" id="ARBA00023033"/>
    </source>
</evidence>
<dbReference type="InterPro" id="IPR036661">
    <property type="entry name" value="Luciferase-like_sf"/>
</dbReference>
<keyword evidence="3" id="KW-0560">Oxidoreductase</keyword>
<dbReference type="Gene3D" id="3.20.20.30">
    <property type="entry name" value="Luciferase-like domain"/>
    <property type="match status" value="1"/>
</dbReference>
<evidence type="ECO:0000313" key="7">
    <source>
        <dbReference type="EMBL" id="MEV5506663.1"/>
    </source>
</evidence>
<evidence type="ECO:0000256" key="3">
    <source>
        <dbReference type="ARBA" id="ARBA00023002"/>
    </source>
</evidence>
<keyword evidence="2" id="KW-0288">FMN</keyword>
<dbReference type="InterPro" id="IPR051260">
    <property type="entry name" value="Diverse_substr_monoxygenases"/>
</dbReference>
<feature type="domain" description="Luciferase-like" evidence="6">
    <location>
        <begin position="16"/>
        <end position="304"/>
    </location>
</feature>
<keyword evidence="8" id="KW-1185">Reference proteome</keyword>
<dbReference type="Pfam" id="PF00296">
    <property type="entry name" value="Bac_luciferase"/>
    <property type="match status" value="1"/>
</dbReference>
<evidence type="ECO:0000256" key="5">
    <source>
        <dbReference type="SAM" id="MobiDB-lite"/>
    </source>
</evidence>